<comment type="caution">
    <text evidence="1">The sequence shown here is derived from an EMBL/GenBank/DDBJ whole genome shotgun (WGS) entry which is preliminary data.</text>
</comment>
<dbReference type="AlphaFoldDB" id="A0A6N2BG55"/>
<accession>A0A6N2BG55</accession>
<name>A0A6N2BG55_SOLCI</name>
<dbReference type="EMBL" id="RXGB01003146">
    <property type="protein sequence ID" value="TMW92978.1"/>
    <property type="molecule type" value="Genomic_DNA"/>
</dbReference>
<proteinExistence type="predicted"/>
<reference evidence="1" key="1">
    <citation type="submission" date="2019-05" db="EMBL/GenBank/DDBJ databases">
        <title>The de novo reference genome and transcriptome assemblies of the wild tomato species Solanum chilense.</title>
        <authorList>
            <person name="Stam R."/>
            <person name="Nosenko T."/>
            <person name="Hoerger A.C."/>
            <person name="Stephan W."/>
            <person name="Seidel M.A."/>
            <person name="Kuhn J.M.M."/>
            <person name="Haberer G."/>
            <person name="Tellier A."/>
        </authorList>
    </citation>
    <scope>NUCLEOTIDE SEQUENCE</scope>
    <source>
        <tissue evidence="1">Mature leaves</tissue>
    </source>
</reference>
<sequence length="72" mass="8795">MDPTHEPLKARMVTVPDPFLKVWWEYMNNDDKMIIQKHIGYLSSLLEMKAWPSLMETMVKFWDNENMIFRFE</sequence>
<gene>
    <name evidence="1" type="ORF">EJD97_012332</name>
</gene>
<organism evidence="1">
    <name type="scientific">Solanum chilense</name>
    <name type="common">Tomato</name>
    <name type="synonym">Lycopersicon chilense</name>
    <dbReference type="NCBI Taxonomy" id="4083"/>
    <lineage>
        <taxon>Eukaryota</taxon>
        <taxon>Viridiplantae</taxon>
        <taxon>Streptophyta</taxon>
        <taxon>Embryophyta</taxon>
        <taxon>Tracheophyta</taxon>
        <taxon>Spermatophyta</taxon>
        <taxon>Magnoliopsida</taxon>
        <taxon>eudicotyledons</taxon>
        <taxon>Gunneridae</taxon>
        <taxon>Pentapetalae</taxon>
        <taxon>asterids</taxon>
        <taxon>lamiids</taxon>
        <taxon>Solanales</taxon>
        <taxon>Solanaceae</taxon>
        <taxon>Solanoideae</taxon>
        <taxon>Solaneae</taxon>
        <taxon>Solanum</taxon>
        <taxon>Solanum subgen. Lycopersicon</taxon>
    </lineage>
</organism>
<protein>
    <submittedName>
        <fullName evidence="1">Uncharacterized protein</fullName>
    </submittedName>
</protein>
<evidence type="ECO:0000313" key="1">
    <source>
        <dbReference type="EMBL" id="TMW92978.1"/>
    </source>
</evidence>